<dbReference type="Pfam" id="PF15711">
    <property type="entry name" value="ILEI"/>
    <property type="match status" value="1"/>
</dbReference>
<evidence type="ECO:0000256" key="5">
    <source>
        <dbReference type="ARBA" id="ARBA00022734"/>
    </source>
</evidence>
<evidence type="ECO:0000256" key="1">
    <source>
        <dbReference type="ARBA" id="ARBA00004613"/>
    </source>
</evidence>
<keyword evidence="4" id="KW-0732">Signal</keyword>
<evidence type="ECO:0000313" key="11">
    <source>
        <dbReference type="RefSeq" id="XP_072850258.1"/>
    </source>
</evidence>
<proteinExistence type="inferred from homology"/>
<feature type="transmembrane region" description="Helical" evidence="8">
    <location>
        <begin position="27"/>
        <end position="51"/>
    </location>
</feature>
<keyword evidence="10" id="KW-1185">Reference proteome</keyword>
<comment type="subcellular location">
    <subcellularLocation>
        <location evidence="1">Secreted</location>
    </subcellularLocation>
</comment>
<keyword evidence="8" id="KW-0472">Membrane</keyword>
<evidence type="ECO:0000259" key="9">
    <source>
        <dbReference type="Pfam" id="PF15711"/>
    </source>
</evidence>
<keyword evidence="6" id="KW-1015">Disulfide bond</keyword>
<keyword evidence="8" id="KW-0812">Transmembrane</keyword>
<sequence length="255" mass="28466">MQGISERRRQASSRNAEKASPDLLPDFIKLVGFIFASVCAWYFGSLLAYMIPEDSLISTYDNLQNLAEKPKVKAPPPKRQKCDHWTPCPPGSYAYRMVSGGGKDKFAKICFEDELLMSEDKGNVGRGINIAIVDYITGNVVDTKNFDMYEGDFSGSMTAFIKSAPQKSLLLMVTDDDGSTKLKEDGKKAISELGSKEVRNLRFRSSWVFIAAKGFKLPEDIEKEKVNHSDKNKNRYNGWPAEIQIEGCIPKNLGS</sequence>
<dbReference type="InterPro" id="IPR039220">
    <property type="entry name" value="FAM3"/>
</dbReference>
<keyword evidence="3" id="KW-0964">Secreted</keyword>
<keyword evidence="5 7" id="KW-0430">Lectin</keyword>
<evidence type="ECO:0000256" key="4">
    <source>
        <dbReference type="ARBA" id="ARBA00022729"/>
    </source>
</evidence>
<gene>
    <name evidence="11" type="primary">FAM3B</name>
</gene>
<reference evidence="11" key="1">
    <citation type="submission" date="2025-08" db="UniProtKB">
        <authorList>
            <consortium name="RefSeq"/>
        </authorList>
    </citation>
    <scope>IDENTIFICATION</scope>
</reference>
<evidence type="ECO:0000256" key="7">
    <source>
        <dbReference type="PROSITE-ProRule" id="PRU01375"/>
    </source>
</evidence>
<evidence type="ECO:0000313" key="10">
    <source>
        <dbReference type="Proteomes" id="UP001652642"/>
    </source>
</evidence>
<dbReference type="RefSeq" id="XP_072850258.1">
    <property type="nucleotide sequence ID" value="XM_072994157.1"/>
</dbReference>
<accession>A0ABM5FXX5</accession>
<protein>
    <submittedName>
        <fullName evidence="11">Protein FAM3B isoform X1</fullName>
    </submittedName>
</protein>
<dbReference type="Proteomes" id="UP001652642">
    <property type="component" value="Chromosome 3"/>
</dbReference>
<comment type="similarity">
    <text evidence="2">Belongs to the FAM3 family.</text>
</comment>
<dbReference type="GeneID" id="110076825"/>
<name>A0ABM5FXX5_9SAUR</name>
<dbReference type="PROSITE" id="PS52031">
    <property type="entry name" value="GG_LECTIN"/>
    <property type="match status" value="1"/>
</dbReference>
<evidence type="ECO:0000256" key="3">
    <source>
        <dbReference type="ARBA" id="ARBA00022525"/>
    </source>
</evidence>
<dbReference type="PANTHER" id="PTHR14592">
    <property type="entry name" value="UNCHARACTERIZED FAM3"/>
    <property type="match status" value="1"/>
</dbReference>
<keyword evidence="8" id="KW-1133">Transmembrane helix</keyword>
<feature type="domain" description="ILEI/PANDER" evidence="9">
    <location>
        <begin position="126"/>
        <end position="214"/>
    </location>
</feature>
<evidence type="ECO:0000256" key="8">
    <source>
        <dbReference type="SAM" id="Phobius"/>
    </source>
</evidence>
<dbReference type="InterPro" id="IPR039477">
    <property type="entry name" value="ILEI/PANDER_dom"/>
</dbReference>
<organism evidence="10 11">
    <name type="scientific">Pogona vitticeps</name>
    <name type="common">central bearded dragon</name>
    <dbReference type="NCBI Taxonomy" id="103695"/>
    <lineage>
        <taxon>Eukaryota</taxon>
        <taxon>Metazoa</taxon>
        <taxon>Chordata</taxon>
        <taxon>Craniata</taxon>
        <taxon>Vertebrata</taxon>
        <taxon>Euteleostomi</taxon>
        <taxon>Lepidosauria</taxon>
        <taxon>Squamata</taxon>
        <taxon>Bifurcata</taxon>
        <taxon>Unidentata</taxon>
        <taxon>Episquamata</taxon>
        <taxon>Toxicofera</taxon>
        <taxon>Iguania</taxon>
        <taxon>Acrodonta</taxon>
        <taxon>Agamidae</taxon>
        <taxon>Amphibolurinae</taxon>
        <taxon>Pogona</taxon>
    </lineage>
</organism>
<evidence type="ECO:0000256" key="2">
    <source>
        <dbReference type="ARBA" id="ARBA00010905"/>
    </source>
</evidence>
<evidence type="ECO:0000256" key="6">
    <source>
        <dbReference type="ARBA" id="ARBA00023157"/>
    </source>
</evidence>